<dbReference type="PANTHER" id="PTHR11142:SF0">
    <property type="entry name" value="TRNA PSEUDOURIDINE SYNTHASE-LIKE 1"/>
    <property type="match status" value="1"/>
</dbReference>
<comment type="subunit">
    <text evidence="4">Homodimer.</text>
</comment>
<keyword evidence="2 4" id="KW-0819">tRNA processing</keyword>
<accession>A0A316G3Y4</accession>
<evidence type="ECO:0000313" key="9">
    <source>
        <dbReference type="EMBL" id="PWK49117.1"/>
    </source>
</evidence>
<comment type="caution">
    <text evidence="9">The sequence shown here is derived from an EMBL/GenBank/DDBJ whole genome shotgun (WGS) entry which is preliminary data.</text>
</comment>
<dbReference type="InterPro" id="IPR020103">
    <property type="entry name" value="PsdUridine_synth_cat_dom_sf"/>
</dbReference>
<keyword evidence="3 4" id="KW-0413">Isomerase</keyword>
<evidence type="ECO:0000256" key="5">
    <source>
        <dbReference type="PIRSR" id="PIRSR001430-1"/>
    </source>
</evidence>
<evidence type="ECO:0000256" key="6">
    <source>
        <dbReference type="PIRSR" id="PIRSR001430-2"/>
    </source>
</evidence>
<dbReference type="InterPro" id="IPR020094">
    <property type="entry name" value="TruA/RsuA/RluB/E/F_N"/>
</dbReference>
<evidence type="ECO:0000313" key="10">
    <source>
        <dbReference type="Proteomes" id="UP000245790"/>
    </source>
</evidence>
<dbReference type="EMBL" id="QGGU01000008">
    <property type="protein sequence ID" value="PWK49117.1"/>
    <property type="molecule type" value="Genomic_DNA"/>
</dbReference>
<dbReference type="HAMAP" id="MF_00171">
    <property type="entry name" value="TruA"/>
    <property type="match status" value="1"/>
</dbReference>
<comment type="function">
    <text evidence="4">Formation of pseudouridine at positions 38, 39 and 40 in the anticodon stem and loop of transfer RNAs.</text>
</comment>
<dbReference type="Gene3D" id="3.30.70.660">
    <property type="entry name" value="Pseudouridine synthase I, catalytic domain, C-terminal subdomain"/>
    <property type="match status" value="1"/>
</dbReference>
<feature type="domain" description="Pseudouridine synthase I TruA alpha/beta" evidence="8">
    <location>
        <begin position="142"/>
        <end position="244"/>
    </location>
</feature>
<protein>
    <recommendedName>
        <fullName evidence="4">tRNA pseudouridine synthase A</fullName>
        <ecNumber evidence="4">5.4.99.12</ecNumber>
    </recommendedName>
    <alternativeName>
        <fullName evidence="4">tRNA pseudouridine(38-40) synthase</fullName>
    </alternativeName>
    <alternativeName>
        <fullName evidence="4">tRNA pseudouridylate synthase I</fullName>
    </alternativeName>
    <alternativeName>
        <fullName evidence="4">tRNA-uridine isomerase I</fullName>
    </alternativeName>
</protein>
<dbReference type="Pfam" id="PF01416">
    <property type="entry name" value="PseudoU_synth_1"/>
    <property type="match status" value="2"/>
</dbReference>
<reference evidence="9 10" key="1">
    <citation type="submission" date="2018-05" db="EMBL/GenBank/DDBJ databases">
        <title>Genomic Encyclopedia of Type Strains, Phase IV (KMG-IV): sequencing the most valuable type-strain genomes for metagenomic binning, comparative biology and taxonomic classification.</title>
        <authorList>
            <person name="Goeker M."/>
        </authorList>
    </citation>
    <scope>NUCLEOTIDE SEQUENCE [LARGE SCALE GENOMIC DNA]</scope>
    <source>
        <strain evidence="9 10">DSM 25350</strain>
    </source>
</reference>
<keyword evidence="10" id="KW-1185">Reference proteome</keyword>
<evidence type="ECO:0000256" key="2">
    <source>
        <dbReference type="ARBA" id="ARBA00022694"/>
    </source>
</evidence>
<gene>
    <name evidence="4" type="primary">truA</name>
    <name evidence="9" type="ORF">C8D97_10826</name>
</gene>
<dbReference type="GO" id="GO:0031119">
    <property type="term" value="P:tRNA pseudouridine synthesis"/>
    <property type="evidence" value="ECO:0007669"/>
    <property type="project" value="UniProtKB-UniRule"/>
</dbReference>
<dbReference type="AlphaFoldDB" id="A0A316G3Y4"/>
<dbReference type="InterPro" id="IPR020097">
    <property type="entry name" value="PsdUridine_synth_TruA_a/b_dom"/>
</dbReference>
<dbReference type="PANTHER" id="PTHR11142">
    <property type="entry name" value="PSEUDOURIDYLATE SYNTHASE"/>
    <property type="match status" value="1"/>
</dbReference>
<evidence type="ECO:0000259" key="8">
    <source>
        <dbReference type="Pfam" id="PF01416"/>
    </source>
</evidence>
<dbReference type="OrthoDB" id="9811823at2"/>
<dbReference type="GO" id="GO:0003723">
    <property type="term" value="F:RNA binding"/>
    <property type="evidence" value="ECO:0007669"/>
    <property type="project" value="InterPro"/>
</dbReference>
<feature type="domain" description="Pseudouridine synthase I TruA alpha/beta" evidence="8">
    <location>
        <begin position="8"/>
        <end position="102"/>
    </location>
</feature>
<proteinExistence type="inferred from homology"/>
<dbReference type="FunFam" id="3.30.70.580:FF:000001">
    <property type="entry name" value="tRNA pseudouridine synthase A"/>
    <property type="match status" value="1"/>
</dbReference>
<feature type="binding site" evidence="4 6">
    <location>
        <position position="109"/>
    </location>
    <ligand>
        <name>substrate</name>
    </ligand>
</feature>
<comment type="caution">
    <text evidence="4">Lacks conserved residue(s) required for the propagation of feature annotation.</text>
</comment>
<dbReference type="EC" id="5.4.99.12" evidence="4"/>
<dbReference type="InterPro" id="IPR001406">
    <property type="entry name" value="PsdUridine_synth_TruA"/>
</dbReference>
<evidence type="ECO:0000256" key="3">
    <source>
        <dbReference type="ARBA" id="ARBA00023235"/>
    </source>
</evidence>
<comment type="catalytic activity">
    <reaction evidence="4 7">
        <text>uridine(38/39/40) in tRNA = pseudouridine(38/39/40) in tRNA</text>
        <dbReference type="Rhea" id="RHEA:22376"/>
        <dbReference type="Rhea" id="RHEA-COMP:10085"/>
        <dbReference type="Rhea" id="RHEA-COMP:10087"/>
        <dbReference type="ChEBI" id="CHEBI:65314"/>
        <dbReference type="ChEBI" id="CHEBI:65315"/>
        <dbReference type="EC" id="5.4.99.12"/>
    </reaction>
</comment>
<dbReference type="SUPFAM" id="SSF55120">
    <property type="entry name" value="Pseudouridine synthase"/>
    <property type="match status" value="1"/>
</dbReference>
<feature type="active site" description="Nucleophile" evidence="4 5">
    <location>
        <position position="51"/>
    </location>
</feature>
<dbReference type="Proteomes" id="UP000245790">
    <property type="component" value="Unassembled WGS sequence"/>
</dbReference>
<dbReference type="RefSeq" id="WP_109763923.1">
    <property type="nucleotide sequence ID" value="NZ_QGGU01000008.1"/>
</dbReference>
<dbReference type="NCBIfam" id="TIGR00071">
    <property type="entry name" value="hisT_truA"/>
    <property type="match status" value="1"/>
</dbReference>
<evidence type="ECO:0000256" key="7">
    <source>
        <dbReference type="RuleBase" id="RU003792"/>
    </source>
</evidence>
<dbReference type="GO" id="GO:0160147">
    <property type="term" value="F:tRNA pseudouridine(38-40) synthase activity"/>
    <property type="evidence" value="ECO:0007669"/>
    <property type="project" value="UniProtKB-EC"/>
</dbReference>
<evidence type="ECO:0000256" key="4">
    <source>
        <dbReference type="HAMAP-Rule" id="MF_00171"/>
    </source>
</evidence>
<dbReference type="InterPro" id="IPR020095">
    <property type="entry name" value="PsdUridine_synth_TruA_C"/>
</dbReference>
<dbReference type="CDD" id="cd02570">
    <property type="entry name" value="PseudoU_synth_EcTruA"/>
    <property type="match status" value="1"/>
</dbReference>
<name>A0A316G3Y4_9GAMM</name>
<evidence type="ECO:0000256" key="1">
    <source>
        <dbReference type="ARBA" id="ARBA00009375"/>
    </source>
</evidence>
<comment type="similarity">
    <text evidence="1 4 7">Belongs to the tRNA pseudouridine synthase TruA family.</text>
</comment>
<dbReference type="Gene3D" id="3.30.70.580">
    <property type="entry name" value="Pseudouridine synthase I, catalytic domain, N-terminal subdomain"/>
    <property type="match status" value="1"/>
</dbReference>
<organism evidence="9 10">
    <name type="scientific">Pleionea mediterranea</name>
    <dbReference type="NCBI Taxonomy" id="523701"/>
    <lineage>
        <taxon>Bacteria</taxon>
        <taxon>Pseudomonadati</taxon>
        <taxon>Pseudomonadota</taxon>
        <taxon>Gammaproteobacteria</taxon>
        <taxon>Oceanospirillales</taxon>
        <taxon>Pleioneaceae</taxon>
        <taxon>Pleionea</taxon>
    </lineage>
</organism>
<sequence>MIVAVGVEYLGTRYCGWQKQLHSPSVQSCVEQALSKVANHPVTVFCAGRTDTGVHALGQVIHFETESKRPEKAWILGGNAHLPDDISINWARPMPDNFHARFSAQSRRYHYIILNRRPRPAVLTGQVTWIRDPLDEKAMHTAAQSLVGEQDFSSFQAASCQSPTAFRNIFHINVIRRNDFVLIDVTANAFLHHMVRNIAGTLIDVGRGIHSVDWVKQLLEKKDRTKASPTASPSGLYFLQANYSRQLNLPTPDSSFGPFD</sequence>
<dbReference type="PIRSF" id="PIRSF001430">
    <property type="entry name" value="tRNA_psdUrid_synth"/>
    <property type="match status" value="1"/>
</dbReference>